<dbReference type="GO" id="GO:0005524">
    <property type="term" value="F:ATP binding"/>
    <property type="evidence" value="ECO:0007669"/>
    <property type="project" value="UniProtKB-KW"/>
</dbReference>
<comment type="caution">
    <text evidence="4">The sequence shown here is derived from an EMBL/GenBank/DDBJ whole genome shotgun (WGS) entry which is preliminary data.</text>
</comment>
<evidence type="ECO:0000259" key="3">
    <source>
        <dbReference type="PROSITE" id="PS50240"/>
    </source>
</evidence>
<evidence type="ECO:0000256" key="1">
    <source>
        <dbReference type="SAM" id="Phobius"/>
    </source>
</evidence>
<dbReference type="GO" id="GO:0004674">
    <property type="term" value="F:protein serine/threonine kinase activity"/>
    <property type="evidence" value="ECO:0007669"/>
    <property type="project" value="TreeGrafter"/>
</dbReference>
<evidence type="ECO:0000259" key="2">
    <source>
        <dbReference type="PROSITE" id="PS50011"/>
    </source>
</evidence>
<dbReference type="InterPro" id="IPR000719">
    <property type="entry name" value="Prot_kinase_dom"/>
</dbReference>
<protein>
    <submittedName>
        <fullName evidence="4">Uncharacterized protein</fullName>
    </submittedName>
</protein>
<dbReference type="SUPFAM" id="SSF56112">
    <property type="entry name" value="Protein kinase-like (PK-like)"/>
    <property type="match status" value="3"/>
</dbReference>
<dbReference type="InterPro" id="IPR018114">
    <property type="entry name" value="TRYPSIN_HIS"/>
</dbReference>
<dbReference type="PROSITE" id="PS50240">
    <property type="entry name" value="TRYPSIN_DOM"/>
    <property type="match status" value="2"/>
</dbReference>
<feature type="domain" description="Peptidase S1" evidence="3">
    <location>
        <begin position="1"/>
        <end position="86"/>
    </location>
</feature>
<reference evidence="4" key="1">
    <citation type="submission" date="2020-12" db="EMBL/GenBank/DDBJ databases">
        <authorList>
            <person name="Iha C."/>
        </authorList>
    </citation>
    <scope>NUCLEOTIDE SEQUENCE</scope>
</reference>
<feature type="domain" description="Protein kinase" evidence="2">
    <location>
        <begin position="1304"/>
        <end position="1562"/>
    </location>
</feature>
<dbReference type="InterPro" id="IPR008271">
    <property type="entry name" value="Ser/Thr_kinase_AS"/>
</dbReference>
<dbReference type="SMART" id="SM00220">
    <property type="entry name" value="S_TKc"/>
    <property type="match status" value="2"/>
</dbReference>
<dbReference type="PROSITE" id="PS50011">
    <property type="entry name" value="PROTEIN_KINASE_DOM"/>
    <property type="match status" value="3"/>
</dbReference>
<dbReference type="SUPFAM" id="SSF50494">
    <property type="entry name" value="Trypsin-like serine proteases"/>
    <property type="match status" value="2"/>
</dbReference>
<dbReference type="InterPro" id="IPR009003">
    <property type="entry name" value="Peptidase_S1_PA"/>
</dbReference>
<name>A0A8S1IZY2_9CHLO</name>
<dbReference type="SMART" id="SM00020">
    <property type="entry name" value="Tryp_SPc"/>
    <property type="match status" value="1"/>
</dbReference>
<dbReference type="PROSITE" id="PS00108">
    <property type="entry name" value="PROTEIN_KINASE_ST"/>
    <property type="match status" value="1"/>
</dbReference>
<dbReference type="InterPro" id="IPR011009">
    <property type="entry name" value="Kinase-like_dom_sf"/>
</dbReference>
<dbReference type="PROSITE" id="PS00134">
    <property type="entry name" value="TRYPSIN_HIS"/>
    <property type="match status" value="1"/>
</dbReference>
<dbReference type="InterPro" id="IPR051681">
    <property type="entry name" value="Ser/Thr_Kinases-Pseudokinases"/>
</dbReference>
<dbReference type="OrthoDB" id="545839at2759"/>
<feature type="domain" description="Protein kinase" evidence="2">
    <location>
        <begin position="445"/>
        <end position="709"/>
    </location>
</feature>
<keyword evidence="5" id="KW-1185">Reference proteome</keyword>
<dbReference type="CDD" id="cd00190">
    <property type="entry name" value="Tryp_SPc"/>
    <property type="match status" value="1"/>
</dbReference>
<feature type="domain" description="Peptidase S1" evidence="3">
    <location>
        <begin position="87"/>
        <end position="335"/>
    </location>
</feature>
<dbReference type="PRINTS" id="PR00722">
    <property type="entry name" value="CHYMOTRYPSIN"/>
</dbReference>
<proteinExistence type="predicted"/>
<dbReference type="InterPro" id="IPR001254">
    <property type="entry name" value="Trypsin_dom"/>
</dbReference>
<gene>
    <name evidence="4" type="ORF">OSTQU699_LOCUS4731</name>
</gene>
<dbReference type="Gene3D" id="2.40.10.10">
    <property type="entry name" value="Trypsin-like serine proteases"/>
    <property type="match status" value="3"/>
</dbReference>
<keyword evidence="1" id="KW-1133">Transmembrane helix</keyword>
<evidence type="ECO:0000313" key="5">
    <source>
        <dbReference type="Proteomes" id="UP000708148"/>
    </source>
</evidence>
<dbReference type="InterPro" id="IPR001314">
    <property type="entry name" value="Peptidase_S1A"/>
</dbReference>
<dbReference type="Proteomes" id="UP000708148">
    <property type="component" value="Unassembled WGS sequence"/>
</dbReference>
<dbReference type="EMBL" id="CAJHUC010001007">
    <property type="protein sequence ID" value="CAD7699372.1"/>
    <property type="molecule type" value="Genomic_DNA"/>
</dbReference>
<dbReference type="GO" id="GO:0006508">
    <property type="term" value="P:proteolysis"/>
    <property type="evidence" value="ECO:0007669"/>
    <property type="project" value="InterPro"/>
</dbReference>
<dbReference type="Pfam" id="PF00069">
    <property type="entry name" value="Pkinase"/>
    <property type="match status" value="2"/>
</dbReference>
<dbReference type="InterPro" id="IPR043504">
    <property type="entry name" value="Peptidase_S1_PA_chymotrypsin"/>
</dbReference>
<accession>A0A8S1IZY2</accession>
<dbReference type="CDD" id="cd14014">
    <property type="entry name" value="STKc_PknB_like"/>
    <property type="match status" value="1"/>
</dbReference>
<keyword evidence="1" id="KW-0472">Membrane</keyword>
<dbReference type="PANTHER" id="PTHR44329">
    <property type="entry name" value="SERINE/THREONINE-PROTEIN KINASE TNNI3K-RELATED"/>
    <property type="match status" value="1"/>
</dbReference>
<sequence length="1572" mass="175400">MHHLQTLSYVTCEHLDFVLCGEAGDGGGPLLVTFEPGGDIRNGIPEFDKVVGITSFGENVACGESGIPGVYTRVTSYAEWIVETMAGKGGEGKTPCGRFPYMASLQSVSGFHICGGVLIGKQWVLTAAHCVDKPSPLYPTHVIVLGLCDITDQRGTEDSGRVVEFFTSERIEVHPKFTGMAEDGYDIALVKLNSESQNVPVSVATNPDELLNQRKVSALGFGISDDGLPANTLQFTNELIVQENELCKGIWQDVIQDSMLCAFGFEGVDTCPVDSGGPLLVTFQPDGDVRNGNPELDTVVGITSFGEKKACNESGVSAVYTRVTSYAEWIEGTIVVGTPSNLLVVSILVASTISLTIMGAIIMLFWWKKSQHRHFNEYWVLDADRGLTSIDNITNDMLEYFGHAAAQSAFGSEVCDLATGKHASTSELSSTLQNLEAGSIFVNRYVIGRKHSTGPNSVVLHGKDKTGDSSVLIKFYSDNRMFERDSDMYESLSGALVARPEDVVSSDVSGFPDALVFQTGSYTLEGWLKAEKPSYATVKRVVYQILEGLHELHKNGIVHRDLQPSNIMFFPEEDRWKLGGLHHWTHESECGRISGNLRYMSPEMLVAHVRRNAEMPLDTATDMWCFGTIVYELAAGVSLFRHDLKSSAICRMILGFSKPPDLDAVNDFSLRRLIYHTVRRNPTARWKASEALTENEVCLQYNRGMLEFLSNQMGKVTDMFKMVGEGSEDLRKELIKGRRLIEKHERPFDIRTFYTTKQARDAVESICEFLKEAIREYPLERRRSCPSTNLQIESNIPEDVVKTDSEHLCSMLSFILKGKECNSTDKSELLSWKDAKHKHKEMFKHLQVNESQIRLIRKLGHGGEGHVHAAVYQHGSVAVKMPSRRADELSVEDMAAFLKEAYWLASLNDLHIVKLYSITESGWIVMEQADQDLRTFCDEHKDMAWPAKLNLIQQATLGLLHIHTMDVPLVHSDIKASNFLLFGSRPDGIVVKLADFGFATVATDTKSKTARGPGGTLEWMAPEFYEGRVATLASDIFSLGVVMYEVVTGKHPYATHVRDPTGVPAVVMSMKLQGREPCTVSRKDCPQEMHNLMKRCCQLDPKQRPTIQEVYSAVSEMPMVWTEKDLSLPELHTIIADACQDVANVRYNSNMLLFLYEQMEKFKKATVANFSCHMTTDSLSEECDRLKTHLKLGGKLIRQHAQYSDMQMLYSVDETKCLVQKFCSILRRCACKMKLPMHMEIADKLPSKVVDKDRDAMDDMLRFVYGESDSGAEVYGPQHWYDAKTKHMGVLEKVELITDDQISVETDQIVSRDDESVLYQSQWEERHVLVRMQVIAHSKTPSREIFGRVMAAAHLMLGKQHPQIARILALSRCGTIIMEGGSMDLAQWYQEQAGRLPWQRKSKVLLEAARALEALHGDLTPVMHCDIRSKHFYVLDDIESHSLVVKLSGFSTLTTQATDVQKLEGLRPRLSAYSAPELHARGPCTLMSDVYSFGVVMCEVAAEIEPFEGAPIFSGSTGQRLPCRIPEGCPEELHNLVLSCLSTTPSRRPSMQNVSSTLEEILSSGFADTVDL</sequence>
<dbReference type="InterPro" id="IPR001245">
    <property type="entry name" value="Ser-Thr/Tyr_kinase_cat_dom"/>
</dbReference>
<feature type="domain" description="Protein kinase" evidence="2">
    <location>
        <begin position="853"/>
        <end position="1120"/>
    </location>
</feature>
<dbReference type="Gene3D" id="1.10.510.10">
    <property type="entry name" value="Transferase(Phosphotransferase) domain 1"/>
    <property type="match status" value="3"/>
</dbReference>
<feature type="transmembrane region" description="Helical" evidence="1">
    <location>
        <begin position="342"/>
        <end position="367"/>
    </location>
</feature>
<dbReference type="Pfam" id="PF07714">
    <property type="entry name" value="PK_Tyr_Ser-Thr"/>
    <property type="match status" value="1"/>
</dbReference>
<evidence type="ECO:0000313" key="4">
    <source>
        <dbReference type="EMBL" id="CAD7699372.1"/>
    </source>
</evidence>
<dbReference type="GO" id="GO:0004252">
    <property type="term" value="F:serine-type endopeptidase activity"/>
    <property type="evidence" value="ECO:0007669"/>
    <property type="project" value="InterPro"/>
</dbReference>
<organism evidence="4 5">
    <name type="scientific">Ostreobium quekettii</name>
    <dbReference type="NCBI Taxonomy" id="121088"/>
    <lineage>
        <taxon>Eukaryota</taxon>
        <taxon>Viridiplantae</taxon>
        <taxon>Chlorophyta</taxon>
        <taxon>core chlorophytes</taxon>
        <taxon>Ulvophyceae</taxon>
        <taxon>TCBD clade</taxon>
        <taxon>Bryopsidales</taxon>
        <taxon>Ostreobineae</taxon>
        <taxon>Ostreobiaceae</taxon>
        <taxon>Ostreobium</taxon>
    </lineage>
</organism>
<dbReference type="Pfam" id="PF00089">
    <property type="entry name" value="Trypsin"/>
    <property type="match status" value="2"/>
</dbReference>
<keyword evidence="1" id="KW-0812">Transmembrane</keyword>